<dbReference type="InterPro" id="IPR012404">
    <property type="entry name" value="UCP036436"/>
</dbReference>
<keyword evidence="6" id="KW-0732">Signal</keyword>
<gene>
    <name evidence="7" type="ORF">CLIB1423_11S00650</name>
</gene>
<feature type="transmembrane region" description="Helical" evidence="5">
    <location>
        <begin position="234"/>
        <end position="257"/>
    </location>
</feature>
<keyword evidence="2 5" id="KW-0812">Transmembrane</keyword>
<feature type="transmembrane region" description="Helical" evidence="5">
    <location>
        <begin position="129"/>
        <end position="149"/>
    </location>
</feature>
<sequence>MASPAYLLLLAFGTITTGCLNSLFTKYQDNQCVRNCNNPDVSTHKNFEQPVLQTLQMFIGEFSIYMVYWVLYKSKYALKQSNNGYTEIGNPSSRDITFVQSFKLALPAICDICATTLVNIGLLYTPVSIYQMTRGSVVLFVAIFSVIFLHRKITKLEWISLVLVSLGVVIVGLSGISNDSASTDESTDGTSTILIGMVFIVVAMLCQAAQFVVEEQILSKQSILPLRLVYFEGFYGASILLIAFSFMHVVIGTFFSSSPKEFKDSPFNIVESFSQMFSNRIVLISSICIMVSISSFNFFGISLTHELSATSRSTVDTCRTLLVWILAIAMGWESFAFLQFLGFVVMVFGTLCFNGVLNPEKWNWVPASLKEGVHVPILDQLEEDPIERS</sequence>
<dbReference type="PANTHER" id="PTHR13146:SF0">
    <property type="entry name" value="SOLUTE CARRIER FAMILY 35 MEMBER F6"/>
    <property type="match status" value="1"/>
</dbReference>
<dbReference type="PIRSF" id="PIRSF036436">
    <property type="entry name" value="UCP036436"/>
    <property type="match status" value="1"/>
</dbReference>
<evidence type="ECO:0000256" key="3">
    <source>
        <dbReference type="ARBA" id="ARBA00022989"/>
    </source>
</evidence>
<proteinExistence type="predicted"/>
<dbReference type="SUPFAM" id="SSF103481">
    <property type="entry name" value="Multidrug resistance efflux transporter EmrE"/>
    <property type="match status" value="1"/>
</dbReference>
<dbReference type="EMBL" id="CAKXYY010000011">
    <property type="protein sequence ID" value="CAH2353481.1"/>
    <property type="molecule type" value="Genomic_DNA"/>
</dbReference>
<dbReference type="GO" id="GO:0015165">
    <property type="term" value="F:pyrimidine nucleotide-sugar transmembrane transporter activity"/>
    <property type="evidence" value="ECO:0007669"/>
    <property type="project" value="InterPro"/>
</dbReference>
<evidence type="ECO:0000313" key="7">
    <source>
        <dbReference type="EMBL" id="CAH2353481.1"/>
    </source>
</evidence>
<feature type="transmembrane region" description="Helical" evidence="5">
    <location>
        <begin position="193"/>
        <end position="213"/>
    </location>
</feature>
<dbReference type="Proteomes" id="UP000837801">
    <property type="component" value="Unassembled WGS sequence"/>
</dbReference>
<feature type="transmembrane region" description="Helical" evidence="5">
    <location>
        <begin position="104"/>
        <end position="123"/>
    </location>
</feature>
<feature type="transmembrane region" description="Helical" evidence="5">
    <location>
        <begin position="156"/>
        <end position="173"/>
    </location>
</feature>
<evidence type="ECO:0000256" key="1">
    <source>
        <dbReference type="ARBA" id="ARBA00004141"/>
    </source>
</evidence>
<name>A0A9P0QRL5_9ASCO</name>
<evidence type="ECO:0000313" key="8">
    <source>
        <dbReference type="Proteomes" id="UP000837801"/>
    </source>
</evidence>
<feature type="transmembrane region" description="Helical" evidence="5">
    <location>
        <begin position="321"/>
        <end position="348"/>
    </location>
</feature>
<feature type="transmembrane region" description="Helical" evidence="5">
    <location>
        <begin position="51"/>
        <end position="71"/>
    </location>
</feature>
<dbReference type="Pfam" id="PF04142">
    <property type="entry name" value="Nuc_sug_transp"/>
    <property type="match status" value="1"/>
</dbReference>
<organism evidence="7 8">
    <name type="scientific">[Candida] railenensis</name>
    <dbReference type="NCBI Taxonomy" id="45579"/>
    <lineage>
        <taxon>Eukaryota</taxon>
        <taxon>Fungi</taxon>
        <taxon>Dikarya</taxon>
        <taxon>Ascomycota</taxon>
        <taxon>Saccharomycotina</taxon>
        <taxon>Pichiomycetes</taxon>
        <taxon>Debaryomycetaceae</taxon>
        <taxon>Kurtzmaniella</taxon>
    </lineage>
</organism>
<accession>A0A9P0QRL5</accession>
<feature type="signal peptide" evidence="6">
    <location>
        <begin position="1"/>
        <end position="18"/>
    </location>
</feature>
<feature type="chain" id="PRO_5040372894" description="Sugar phosphate transporter domain-containing protein" evidence="6">
    <location>
        <begin position="19"/>
        <end position="389"/>
    </location>
</feature>
<keyword evidence="8" id="KW-1185">Reference proteome</keyword>
<feature type="transmembrane region" description="Helical" evidence="5">
    <location>
        <begin position="277"/>
        <end position="300"/>
    </location>
</feature>
<dbReference type="InterPro" id="IPR037185">
    <property type="entry name" value="EmrE-like"/>
</dbReference>
<protein>
    <recommendedName>
        <fullName evidence="9">Sugar phosphate transporter domain-containing protein</fullName>
    </recommendedName>
</protein>
<evidence type="ECO:0000256" key="2">
    <source>
        <dbReference type="ARBA" id="ARBA00022692"/>
    </source>
</evidence>
<keyword evidence="3 5" id="KW-1133">Transmembrane helix</keyword>
<comment type="caution">
    <text evidence="7">The sequence shown here is derived from an EMBL/GenBank/DDBJ whole genome shotgun (WGS) entry which is preliminary data.</text>
</comment>
<reference evidence="7" key="1">
    <citation type="submission" date="2022-03" db="EMBL/GenBank/DDBJ databases">
        <authorList>
            <person name="Legras J.-L."/>
            <person name="Devillers H."/>
            <person name="Grondin C."/>
        </authorList>
    </citation>
    <scope>NUCLEOTIDE SEQUENCE</scope>
    <source>
        <strain evidence="7">CLIB 1423</strain>
    </source>
</reference>
<comment type="subcellular location">
    <subcellularLocation>
        <location evidence="1">Membrane</location>
        <topology evidence="1">Multi-pass membrane protein</topology>
    </subcellularLocation>
</comment>
<evidence type="ECO:0008006" key="9">
    <source>
        <dbReference type="Google" id="ProtNLM"/>
    </source>
</evidence>
<keyword evidence="4 5" id="KW-0472">Membrane</keyword>
<dbReference type="OrthoDB" id="408493at2759"/>
<dbReference type="AlphaFoldDB" id="A0A9P0QRL5"/>
<dbReference type="GO" id="GO:0000139">
    <property type="term" value="C:Golgi membrane"/>
    <property type="evidence" value="ECO:0007669"/>
    <property type="project" value="InterPro"/>
</dbReference>
<evidence type="ECO:0000256" key="5">
    <source>
        <dbReference type="SAM" id="Phobius"/>
    </source>
</evidence>
<dbReference type="PANTHER" id="PTHR13146">
    <property type="match status" value="1"/>
</dbReference>
<dbReference type="Gene3D" id="1.10.3730.20">
    <property type="match status" value="1"/>
</dbReference>
<evidence type="ECO:0000256" key="4">
    <source>
        <dbReference type="ARBA" id="ARBA00023136"/>
    </source>
</evidence>
<evidence type="ECO:0000256" key="6">
    <source>
        <dbReference type="SAM" id="SignalP"/>
    </source>
</evidence>
<dbReference type="InterPro" id="IPR007271">
    <property type="entry name" value="Nuc_sug_transpt"/>
</dbReference>